<dbReference type="Pfam" id="PF05491">
    <property type="entry name" value="WHD_RuvB"/>
    <property type="match status" value="1"/>
</dbReference>
<evidence type="ECO:0000256" key="3">
    <source>
        <dbReference type="ARBA" id="ARBA00022763"/>
    </source>
</evidence>
<dbReference type="Proteomes" id="UP001225134">
    <property type="component" value="Unassembled WGS sequence"/>
</dbReference>
<dbReference type="PANTHER" id="PTHR42848:SF1">
    <property type="entry name" value="HOLLIDAY JUNCTION BRANCH MIGRATION COMPLEX SUBUNIT RUVB"/>
    <property type="match status" value="1"/>
</dbReference>
<protein>
    <recommendedName>
        <fullName evidence="9">Holliday junction branch migration complex subunit RuvB</fullName>
        <ecNumber evidence="9">3.6.4.-</ecNumber>
    </recommendedName>
</protein>
<sequence length="332" mass="37116">MGEDRFTDLSEHIEDSGLSNNLRPKNFDEYIGQEKLKAAMKLYIQAAKLRNEPMDHILLYGPPGLGKTSLAYVVANEMNRNIKITSGPVLEKSGDLASILTSLEDGDVLFIDEIHRLNTSVEEILYPAMEDGEIDILIGKGHGAKSIRIDLPKFTLIGATTNAGKLSKPLRDRFGVSHRMEFYTIDELSSIIKRGAKILEIPYEDTAIEIMAKRSRGTPRLANRILKRARDYAMIKGKGIIDEASVIGILNMLEIDEYGLDSMDRRIINKIIENYNGGPVGLETLSLLLGEDKRTVEEVYEPYLVKNGLIKRTARGRVVTEKAYKHLGLKGE</sequence>
<feature type="binding site" evidence="9">
    <location>
        <position position="68"/>
    </location>
    <ligand>
        <name>ATP</name>
        <dbReference type="ChEBI" id="CHEBI:30616"/>
    </ligand>
</feature>
<feature type="binding site" evidence="9">
    <location>
        <position position="22"/>
    </location>
    <ligand>
        <name>ATP</name>
        <dbReference type="ChEBI" id="CHEBI:30616"/>
    </ligand>
</feature>
<feature type="binding site" evidence="9">
    <location>
        <position position="23"/>
    </location>
    <ligand>
        <name>ATP</name>
        <dbReference type="ChEBI" id="CHEBI:30616"/>
    </ligand>
</feature>
<keyword evidence="7 9" id="KW-0233">DNA recombination</keyword>
<evidence type="ECO:0000256" key="9">
    <source>
        <dbReference type="HAMAP-Rule" id="MF_00016"/>
    </source>
</evidence>
<evidence type="ECO:0000256" key="5">
    <source>
        <dbReference type="ARBA" id="ARBA00022840"/>
    </source>
</evidence>
<dbReference type="Pfam" id="PF17864">
    <property type="entry name" value="AAA_lid_4"/>
    <property type="match status" value="1"/>
</dbReference>
<feature type="binding site" evidence="9">
    <location>
        <position position="173"/>
    </location>
    <ligand>
        <name>ATP</name>
        <dbReference type="ChEBI" id="CHEBI:30616"/>
    </ligand>
</feature>
<feature type="region of interest" description="Large ATPase domain (RuvB-L)" evidence="9">
    <location>
        <begin position="3"/>
        <end position="183"/>
    </location>
</feature>
<dbReference type="NCBIfam" id="NF000868">
    <property type="entry name" value="PRK00080.1"/>
    <property type="match status" value="1"/>
</dbReference>
<dbReference type="RefSeq" id="WP_285152570.1">
    <property type="nucleotide sequence ID" value="NZ_JASSPP010000001.1"/>
</dbReference>
<dbReference type="InterPro" id="IPR036388">
    <property type="entry name" value="WH-like_DNA-bd_sf"/>
</dbReference>
<keyword evidence="6 9" id="KW-0238">DNA-binding</keyword>
<feature type="region of interest" description="Head domain (RuvB-H)" evidence="9">
    <location>
        <begin position="257"/>
        <end position="332"/>
    </location>
</feature>
<keyword evidence="1 9" id="KW-0963">Cytoplasm</keyword>
<keyword evidence="5 9" id="KW-0067">ATP-binding</keyword>
<dbReference type="SUPFAM" id="SSF46785">
    <property type="entry name" value="Winged helix' DNA-binding domain"/>
    <property type="match status" value="1"/>
</dbReference>
<dbReference type="InterPro" id="IPR004605">
    <property type="entry name" value="DNA_helicase_Holl-junc_RuvB"/>
</dbReference>
<keyword evidence="12" id="KW-1185">Reference proteome</keyword>
<evidence type="ECO:0000313" key="11">
    <source>
        <dbReference type="EMBL" id="MDK9580195.1"/>
    </source>
</evidence>
<evidence type="ECO:0000256" key="2">
    <source>
        <dbReference type="ARBA" id="ARBA00022741"/>
    </source>
</evidence>
<evidence type="ECO:0000313" key="12">
    <source>
        <dbReference type="Proteomes" id="UP001225134"/>
    </source>
</evidence>
<evidence type="ECO:0000256" key="6">
    <source>
        <dbReference type="ARBA" id="ARBA00023125"/>
    </source>
</evidence>
<dbReference type="InterPro" id="IPR036390">
    <property type="entry name" value="WH_DNA-bd_sf"/>
</dbReference>
<feature type="binding site" evidence="9">
    <location>
        <position position="317"/>
    </location>
    <ligand>
        <name>DNA</name>
        <dbReference type="ChEBI" id="CHEBI:16991"/>
    </ligand>
</feature>
<feature type="domain" description="AAA+ ATPase" evidence="10">
    <location>
        <begin position="53"/>
        <end position="186"/>
    </location>
</feature>
<accession>A0ABT7HJP4</accession>
<comment type="subunit">
    <text evidence="9">Homohexamer. Forms an RuvA(8)-RuvB(12)-Holliday junction (HJ) complex. HJ DNA is sandwiched between 2 RuvA tetramers; dsDNA enters through RuvA and exits via RuvB. An RuvB hexamer assembles on each DNA strand where it exits the tetramer. Each RuvB hexamer is contacted by two RuvA subunits (via domain III) on 2 adjacent RuvB subunits; this complex drives branch migration. In the full resolvosome a probable DNA-RuvA(4)-RuvB(12)-RuvC(2) complex forms which resolves the HJ.</text>
</comment>
<feature type="binding site" evidence="9">
    <location>
        <position position="64"/>
    </location>
    <ligand>
        <name>ATP</name>
        <dbReference type="ChEBI" id="CHEBI:30616"/>
    </ligand>
</feature>
<evidence type="ECO:0000256" key="7">
    <source>
        <dbReference type="ARBA" id="ARBA00023172"/>
    </source>
</evidence>
<dbReference type="EC" id="3.6.4.-" evidence="9"/>
<evidence type="ECO:0000256" key="4">
    <source>
        <dbReference type="ARBA" id="ARBA00022801"/>
    </source>
</evidence>
<evidence type="ECO:0000256" key="1">
    <source>
        <dbReference type="ARBA" id="ARBA00022490"/>
    </source>
</evidence>
<comment type="catalytic activity">
    <reaction evidence="9">
        <text>ATP + H2O = ADP + phosphate + H(+)</text>
        <dbReference type="Rhea" id="RHEA:13065"/>
        <dbReference type="ChEBI" id="CHEBI:15377"/>
        <dbReference type="ChEBI" id="CHEBI:15378"/>
        <dbReference type="ChEBI" id="CHEBI:30616"/>
        <dbReference type="ChEBI" id="CHEBI:43474"/>
        <dbReference type="ChEBI" id="CHEBI:456216"/>
    </reaction>
</comment>
<keyword evidence="11" id="KW-0347">Helicase</keyword>
<dbReference type="InterPro" id="IPR027417">
    <property type="entry name" value="P-loop_NTPase"/>
</dbReference>
<dbReference type="EMBL" id="JASSPP010000001">
    <property type="protein sequence ID" value="MDK9580195.1"/>
    <property type="molecule type" value="Genomic_DNA"/>
</dbReference>
<dbReference type="SUPFAM" id="SSF52540">
    <property type="entry name" value="P-loop containing nucleoside triphosphate hydrolases"/>
    <property type="match status" value="1"/>
</dbReference>
<feature type="binding site" evidence="9">
    <location>
        <position position="69"/>
    </location>
    <ligand>
        <name>ATP</name>
        <dbReference type="ChEBI" id="CHEBI:30616"/>
    </ligand>
</feature>
<feature type="binding site" evidence="9">
    <location>
        <position position="220"/>
    </location>
    <ligand>
        <name>ATP</name>
        <dbReference type="ChEBI" id="CHEBI:30616"/>
    </ligand>
</feature>
<name>A0ABT7HJP4_9FUSO</name>
<keyword evidence="4 9" id="KW-0378">Hydrolase</keyword>
<comment type="caution">
    <text evidence="9">Lacks conserved residue(s) required for the propagation of feature annotation.</text>
</comment>
<feature type="binding site" evidence="9">
    <location>
        <position position="183"/>
    </location>
    <ligand>
        <name>ATP</name>
        <dbReference type="ChEBI" id="CHEBI:30616"/>
    </ligand>
</feature>
<reference evidence="11 12" key="1">
    <citation type="submission" date="2023-06" db="EMBL/GenBank/DDBJ databases">
        <title>Antibody response to the Sneathia vaginalis cytopathogenic toxin A during pregnancy.</title>
        <authorList>
            <person name="Mccoy Z.T."/>
            <person name="Serrano M.G."/>
            <person name="Spaine K."/>
            <person name="Edwards D.J."/>
            <person name="Buck G.A."/>
            <person name="Jefferson K."/>
        </authorList>
    </citation>
    <scope>NUCLEOTIDE SEQUENCE [LARGE SCALE GENOMIC DNA]</scope>
    <source>
        <strain evidence="11 12">CCUG 42621</strain>
    </source>
</reference>
<dbReference type="Gene3D" id="3.40.50.300">
    <property type="entry name" value="P-loop containing nucleotide triphosphate hydrolases"/>
    <property type="match status" value="1"/>
</dbReference>
<feature type="binding site" evidence="9">
    <location>
        <position position="68"/>
    </location>
    <ligand>
        <name>Mg(2+)</name>
        <dbReference type="ChEBI" id="CHEBI:18420"/>
    </ligand>
</feature>
<feature type="binding site" evidence="9">
    <location>
        <position position="312"/>
    </location>
    <ligand>
        <name>DNA</name>
        <dbReference type="ChEBI" id="CHEBI:16991"/>
    </ligand>
</feature>
<dbReference type="CDD" id="cd00009">
    <property type="entry name" value="AAA"/>
    <property type="match status" value="1"/>
</dbReference>
<dbReference type="InterPro" id="IPR041445">
    <property type="entry name" value="AAA_lid_4"/>
</dbReference>
<comment type="domain">
    <text evidence="9">Has 3 domains, the large (RuvB-L) and small ATPase (RuvB-S) domains and the C-terminal head (RuvB-H) domain. The head domain binds DNA, while the ATPase domains jointly bind ATP, ADP or are empty depending on the state of the subunit in the translocation cycle. During a single DNA translocation step the structure of each domain remains the same, but their relative positions change.</text>
</comment>
<dbReference type="SMART" id="SM00382">
    <property type="entry name" value="AAA"/>
    <property type="match status" value="1"/>
</dbReference>
<comment type="similarity">
    <text evidence="9">Belongs to the RuvB family.</text>
</comment>
<dbReference type="HAMAP" id="MF_00016">
    <property type="entry name" value="DNA_HJ_migration_RuvB"/>
    <property type="match status" value="1"/>
</dbReference>
<keyword evidence="2 9" id="KW-0547">Nucleotide-binding</keyword>
<dbReference type="InterPro" id="IPR008824">
    <property type="entry name" value="RuvB-like_N"/>
</dbReference>
<feature type="region of interest" description="Small ATPAse domain (RuvB-S)" evidence="9">
    <location>
        <begin position="184"/>
        <end position="254"/>
    </location>
</feature>
<dbReference type="NCBIfam" id="TIGR00635">
    <property type="entry name" value="ruvB"/>
    <property type="match status" value="1"/>
</dbReference>
<comment type="subcellular location">
    <subcellularLocation>
        <location evidence="9">Cytoplasm</location>
    </subcellularLocation>
</comment>
<dbReference type="InterPro" id="IPR003593">
    <property type="entry name" value="AAA+_ATPase"/>
</dbReference>
<dbReference type="PANTHER" id="PTHR42848">
    <property type="match status" value="1"/>
</dbReference>
<proteinExistence type="inferred from homology"/>
<evidence type="ECO:0000256" key="8">
    <source>
        <dbReference type="ARBA" id="ARBA00023204"/>
    </source>
</evidence>
<dbReference type="InterPro" id="IPR008823">
    <property type="entry name" value="RuvB_wg_C"/>
</dbReference>
<evidence type="ECO:0000259" key="10">
    <source>
        <dbReference type="SMART" id="SM00382"/>
    </source>
</evidence>
<dbReference type="GO" id="GO:0016787">
    <property type="term" value="F:hydrolase activity"/>
    <property type="evidence" value="ECO:0007669"/>
    <property type="project" value="UniProtKB-KW"/>
</dbReference>
<comment type="function">
    <text evidence="9">The RuvA-RuvB-RuvC complex processes Holliday junction (HJ) DNA during genetic recombination and DNA repair, while the RuvA-RuvB complex plays an important role in the rescue of blocked DNA replication forks via replication fork reversal (RFR). RuvA specifically binds to HJ cruciform DNA, conferring on it an open structure. The RuvB hexamer acts as an ATP-dependent pump, pulling dsDNA into and through the RuvAB complex. RuvB forms 2 homohexamers on either side of HJ DNA bound by 1 or 2 RuvA tetramers; 4 subunits per hexamer contact DNA at a time. Coordinated motions by a converter formed by DNA-disengaged RuvB subunits stimulates ATP hydrolysis and nucleotide exchange. Immobilization of the converter enables RuvB to convert the ATP-contained energy into a lever motion, pulling 2 nucleotides of DNA out of the RuvA tetramer per ATP hydrolyzed, thus driving DNA branch migration. The RuvB motors rotate together with the DNA substrate, which together with the progressing nucleotide cycle form the mechanistic basis for DNA recombination by continuous HJ branch migration. Branch migration allows RuvC to scan DNA until it finds its consensus sequence, where it cleaves and resolves cruciform DNA.</text>
</comment>
<dbReference type="GO" id="GO:0003678">
    <property type="term" value="F:DNA helicase activity"/>
    <property type="evidence" value="ECO:0007669"/>
    <property type="project" value="UniProtKB-EC"/>
</dbReference>
<dbReference type="Gene3D" id="1.10.8.60">
    <property type="match status" value="1"/>
</dbReference>
<keyword evidence="3 9" id="KW-0227">DNA damage</keyword>
<comment type="caution">
    <text evidence="11">The sequence shown here is derived from an EMBL/GenBank/DDBJ whole genome shotgun (WGS) entry which is preliminary data.</text>
</comment>
<dbReference type="Gene3D" id="1.10.10.10">
    <property type="entry name" value="Winged helix-like DNA-binding domain superfamily/Winged helix DNA-binding domain"/>
    <property type="match status" value="1"/>
</dbReference>
<organism evidence="11 12">
    <name type="scientific">Sneathia sanguinegens</name>
    <dbReference type="NCBI Taxonomy" id="40543"/>
    <lineage>
        <taxon>Bacteria</taxon>
        <taxon>Fusobacteriati</taxon>
        <taxon>Fusobacteriota</taxon>
        <taxon>Fusobacteriia</taxon>
        <taxon>Fusobacteriales</taxon>
        <taxon>Leptotrichiaceae</taxon>
        <taxon>Sneathia</taxon>
    </lineage>
</organism>
<feature type="binding site" evidence="9">
    <location>
        <position position="67"/>
    </location>
    <ligand>
        <name>ATP</name>
        <dbReference type="ChEBI" id="CHEBI:30616"/>
    </ligand>
</feature>
<dbReference type="Pfam" id="PF05496">
    <property type="entry name" value="RuvB_N"/>
    <property type="match status" value="1"/>
</dbReference>
<gene>
    <name evidence="9 11" type="primary">ruvB</name>
    <name evidence="11" type="ORF">QQA45_01475</name>
</gene>
<keyword evidence="8 9" id="KW-0234">DNA repair</keyword>